<dbReference type="EMBL" id="JBGNYA010000001">
    <property type="protein sequence ID" value="MFA1610537.1"/>
    <property type="molecule type" value="Genomic_DNA"/>
</dbReference>
<dbReference type="CDD" id="cd00090">
    <property type="entry name" value="HTH_ARSR"/>
    <property type="match status" value="1"/>
</dbReference>
<dbReference type="Pfam" id="PF12840">
    <property type="entry name" value="HTH_20"/>
    <property type="match status" value="1"/>
</dbReference>
<sequence length="123" mass="14096">MSEDPDPGDILDILSDDYARAILAATSVKPMSAQQLADECEMSEPTVYRRVERLREHDLLEERTEVRSDGNHYGVYAATLSELSIELEEGRFEADVTRREPASFPGERESDTADRFRKMWENL</sequence>
<accession>A0ABD5M9F7</accession>
<dbReference type="Gene3D" id="1.10.10.10">
    <property type="entry name" value="Winged helix-like DNA-binding domain superfamily/Winged helix DNA-binding domain"/>
    <property type="match status" value="1"/>
</dbReference>
<dbReference type="SUPFAM" id="SSF46785">
    <property type="entry name" value="Winged helix' DNA-binding domain"/>
    <property type="match status" value="1"/>
</dbReference>
<dbReference type="Proteomes" id="UP001570511">
    <property type="component" value="Unassembled WGS sequence"/>
</dbReference>
<protein>
    <submittedName>
        <fullName evidence="1">ArsR/SmtB family transcription factor</fullName>
    </submittedName>
</protein>
<keyword evidence="2" id="KW-1185">Reference proteome</keyword>
<proteinExistence type="predicted"/>
<evidence type="ECO:0000313" key="1">
    <source>
        <dbReference type="EMBL" id="MFA1610537.1"/>
    </source>
</evidence>
<dbReference type="InterPro" id="IPR011991">
    <property type="entry name" value="ArsR-like_HTH"/>
</dbReference>
<dbReference type="RefSeq" id="WP_372388151.1">
    <property type="nucleotide sequence ID" value="NZ_JBGNYA010000001.1"/>
</dbReference>
<name>A0ABD5M9F7_9EURY</name>
<dbReference type="InterPro" id="IPR036390">
    <property type="entry name" value="WH_DNA-bd_sf"/>
</dbReference>
<comment type="caution">
    <text evidence="1">The sequence shown here is derived from an EMBL/GenBank/DDBJ whole genome shotgun (WGS) entry which is preliminary data.</text>
</comment>
<reference evidence="1 2" key="1">
    <citation type="submission" date="2024-08" db="EMBL/GenBank/DDBJ databases">
        <title>Halobellus sp. MBLA0158 whole genome sequence.</title>
        <authorList>
            <person name="Hwang C.Y."/>
            <person name="Cho E.-S."/>
            <person name="Seo M.-J."/>
        </authorList>
    </citation>
    <scope>NUCLEOTIDE SEQUENCE [LARGE SCALE GENOMIC DNA]</scope>
    <source>
        <strain evidence="1 2">MBLA0158</strain>
    </source>
</reference>
<organism evidence="1 2">
    <name type="scientific">Halobellus rubicundus</name>
    <dbReference type="NCBI Taxonomy" id="2996466"/>
    <lineage>
        <taxon>Archaea</taxon>
        <taxon>Methanobacteriati</taxon>
        <taxon>Methanobacteriota</taxon>
        <taxon>Stenosarchaea group</taxon>
        <taxon>Halobacteria</taxon>
        <taxon>Halobacteriales</taxon>
        <taxon>Haloferacaceae</taxon>
        <taxon>Halobellus</taxon>
    </lineage>
</organism>
<evidence type="ECO:0000313" key="2">
    <source>
        <dbReference type="Proteomes" id="UP001570511"/>
    </source>
</evidence>
<dbReference type="InterPro" id="IPR036388">
    <property type="entry name" value="WH-like_DNA-bd_sf"/>
</dbReference>
<gene>
    <name evidence="1" type="ORF">OS889_05900</name>
</gene>
<dbReference type="AlphaFoldDB" id="A0ABD5M9F7"/>